<accession>A0A0K2UU26</accession>
<reference evidence="1" key="1">
    <citation type="submission" date="2014-05" db="EMBL/GenBank/DDBJ databases">
        <authorList>
            <person name="Chronopoulou M."/>
        </authorList>
    </citation>
    <scope>NUCLEOTIDE SEQUENCE</scope>
    <source>
        <tissue evidence="1">Whole organism</tissue>
    </source>
</reference>
<feature type="non-terminal residue" evidence="1">
    <location>
        <position position="50"/>
    </location>
</feature>
<evidence type="ECO:0000313" key="1">
    <source>
        <dbReference type="EMBL" id="CDW41555.1"/>
    </source>
</evidence>
<dbReference type="EMBL" id="HACA01024194">
    <property type="protein sequence ID" value="CDW41555.1"/>
    <property type="molecule type" value="Transcribed_RNA"/>
</dbReference>
<organism evidence="1">
    <name type="scientific">Lepeophtheirus salmonis</name>
    <name type="common">Salmon louse</name>
    <name type="synonym">Caligus salmonis</name>
    <dbReference type="NCBI Taxonomy" id="72036"/>
    <lineage>
        <taxon>Eukaryota</taxon>
        <taxon>Metazoa</taxon>
        <taxon>Ecdysozoa</taxon>
        <taxon>Arthropoda</taxon>
        <taxon>Crustacea</taxon>
        <taxon>Multicrustacea</taxon>
        <taxon>Hexanauplia</taxon>
        <taxon>Copepoda</taxon>
        <taxon>Siphonostomatoida</taxon>
        <taxon>Caligidae</taxon>
        <taxon>Lepeophtheirus</taxon>
    </lineage>
</organism>
<name>A0A0K2UU26_LEPSM</name>
<protein>
    <submittedName>
        <fullName evidence="1">Uncharacterized protein</fullName>
    </submittedName>
</protein>
<sequence length="50" mass="6095">MAEKKRKTYCQKARRYFSHAPTYFNKFFVTSPERVLKQFCFLNLCNKVII</sequence>
<dbReference type="AlphaFoldDB" id="A0A0K2UU26"/>
<proteinExistence type="predicted"/>